<feature type="region of interest" description="Disordered" evidence="1">
    <location>
        <begin position="215"/>
        <end position="239"/>
    </location>
</feature>
<dbReference type="Proteomes" id="UP000199119">
    <property type="component" value="Unassembled WGS sequence"/>
</dbReference>
<dbReference type="AlphaFoldDB" id="A0A1I2AP00"/>
<reference evidence="3" key="1">
    <citation type="submission" date="2016-10" db="EMBL/GenBank/DDBJ databases">
        <authorList>
            <person name="Varghese N."/>
            <person name="Submissions S."/>
        </authorList>
    </citation>
    <scope>NUCLEOTIDE SEQUENCE [LARGE SCALE GENOMIC DNA]</scope>
    <source>
        <strain evidence="3">DSM 27981</strain>
    </source>
</reference>
<dbReference type="EMBL" id="FONX01000002">
    <property type="protein sequence ID" value="SFE45632.1"/>
    <property type="molecule type" value="Genomic_DNA"/>
</dbReference>
<keyword evidence="3" id="KW-1185">Reference proteome</keyword>
<dbReference type="STRING" id="1177982.SAMN04489711_102138"/>
<proteinExistence type="predicted"/>
<feature type="compositionally biased region" description="Low complexity" evidence="1">
    <location>
        <begin position="215"/>
        <end position="227"/>
    </location>
</feature>
<dbReference type="RefSeq" id="WP_092937572.1">
    <property type="nucleotide sequence ID" value="NZ_FONX01000002.1"/>
</dbReference>
<gene>
    <name evidence="2" type="ORF">SAMN04489711_102138</name>
</gene>
<protein>
    <recommendedName>
        <fullName evidence="4">DUF4194 domain-containing protein</fullName>
    </recommendedName>
</protein>
<dbReference type="OrthoDB" id="8772204at2"/>
<name>A0A1I2AP00_9BURK</name>
<accession>A0A1I2AP00</accession>
<evidence type="ECO:0008006" key="4">
    <source>
        <dbReference type="Google" id="ProtNLM"/>
    </source>
</evidence>
<sequence>MDEAALLISELLARRWLPRSHPRVKRALVDAELFALVEQRLAQSGLRFLDSIYADHVCLGLLPAAQNAVLGEAGANANNNLELPRDAQALLVVLWALIVLPKRERQTSRVQEADAGQSDFFPGAKPLPAASVSSPVLSYKTLLEDYGPQLGKKLRLDANLKLLERHGFILRRQDEIAEGPLLDVLLDYDVLAARILEGALADVLQRERAEAAAAANTEAEPAAALDAPGHTAIKNEVQE</sequence>
<evidence type="ECO:0000313" key="2">
    <source>
        <dbReference type="EMBL" id="SFE45632.1"/>
    </source>
</evidence>
<organism evidence="2 3">
    <name type="scientific">Paracidovorax wautersii</name>
    <dbReference type="NCBI Taxonomy" id="1177982"/>
    <lineage>
        <taxon>Bacteria</taxon>
        <taxon>Pseudomonadati</taxon>
        <taxon>Pseudomonadota</taxon>
        <taxon>Betaproteobacteria</taxon>
        <taxon>Burkholderiales</taxon>
        <taxon>Comamonadaceae</taxon>
        <taxon>Paracidovorax</taxon>
    </lineage>
</organism>
<evidence type="ECO:0000256" key="1">
    <source>
        <dbReference type="SAM" id="MobiDB-lite"/>
    </source>
</evidence>
<evidence type="ECO:0000313" key="3">
    <source>
        <dbReference type="Proteomes" id="UP000199119"/>
    </source>
</evidence>